<evidence type="ECO:0000313" key="9">
    <source>
        <dbReference type="EMBL" id="MFA9191812.1"/>
    </source>
</evidence>
<dbReference type="Gene3D" id="2.60.120.260">
    <property type="entry name" value="Galactose-binding domain-like"/>
    <property type="match status" value="1"/>
</dbReference>
<organism evidence="9 10">
    <name type="scientific">Flavobacterium zubiriense</name>
    <dbReference type="NCBI Taxonomy" id="3138075"/>
    <lineage>
        <taxon>Bacteria</taxon>
        <taxon>Pseudomonadati</taxon>
        <taxon>Bacteroidota</taxon>
        <taxon>Flavobacteriia</taxon>
        <taxon>Flavobacteriales</taxon>
        <taxon>Flavobacteriaceae</taxon>
        <taxon>Flavobacterium</taxon>
    </lineage>
</organism>
<dbReference type="Gene3D" id="3.20.20.80">
    <property type="entry name" value="Glycosidases"/>
    <property type="match status" value="1"/>
</dbReference>
<dbReference type="PANTHER" id="PTHR46323">
    <property type="entry name" value="BETA-GALACTOSIDASE"/>
    <property type="match status" value="1"/>
</dbReference>
<keyword evidence="5" id="KW-0326">Glycosidase</keyword>
<dbReference type="EMBL" id="JBCFQL010000010">
    <property type="protein sequence ID" value="MFA9191812.1"/>
    <property type="molecule type" value="Genomic_DNA"/>
</dbReference>
<dbReference type="Proteomes" id="UP001574169">
    <property type="component" value="Unassembled WGS sequence"/>
</dbReference>
<evidence type="ECO:0000313" key="10">
    <source>
        <dbReference type="Proteomes" id="UP001574169"/>
    </source>
</evidence>
<dbReference type="InterPro" id="IPR036156">
    <property type="entry name" value="Beta-gal/glucu_dom_sf"/>
</dbReference>
<dbReference type="SUPFAM" id="SSF49303">
    <property type="entry name" value="beta-Galactosidase/glucuronidase domain"/>
    <property type="match status" value="1"/>
</dbReference>
<evidence type="ECO:0000256" key="1">
    <source>
        <dbReference type="ARBA" id="ARBA00001412"/>
    </source>
</evidence>
<name>A0ABV4TEM3_9FLAO</name>
<reference evidence="9 10" key="1">
    <citation type="submission" date="2024-04" db="EMBL/GenBank/DDBJ databases">
        <title>New Clade of Flavobacterium.</title>
        <authorList>
            <person name="Matos L."/>
            <person name="Proenca D.N."/>
            <person name="Fransisco R.M."/>
            <person name="Chung A.P."/>
            <person name="Maccario L."/>
            <person name="Sorensen S.J."/>
            <person name="Morais P.V."/>
        </authorList>
    </citation>
    <scope>NUCLEOTIDE SEQUENCE [LARGE SCALE GENOMIC DNA]</scope>
    <source>
        <strain evidence="9 10">FZUC8N2.13</strain>
    </source>
</reference>
<dbReference type="InterPro" id="IPR006102">
    <property type="entry name" value="Ig-like_GH2"/>
</dbReference>
<protein>
    <recommendedName>
        <fullName evidence="3">beta-galactosidase</fullName>
        <ecNumber evidence="3">3.2.1.23</ecNumber>
    </recommendedName>
</protein>
<evidence type="ECO:0000259" key="7">
    <source>
        <dbReference type="Pfam" id="PF02836"/>
    </source>
</evidence>
<comment type="catalytic activity">
    <reaction evidence="1">
        <text>Hydrolysis of terminal non-reducing beta-D-galactose residues in beta-D-galactosides.</text>
        <dbReference type="EC" id="3.2.1.23"/>
    </reaction>
</comment>
<evidence type="ECO:0000259" key="6">
    <source>
        <dbReference type="Pfam" id="PF00703"/>
    </source>
</evidence>
<feature type="domain" description="Glycoside hydrolase family 2 catalytic" evidence="7">
    <location>
        <begin position="315"/>
        <end position="456"/>
    </location>
</feature>
<dbReference type="Pfam" id="PF02837">
    <property type="entry name" value="Glyco_hydro_2_N"/>
    <property type="match status" value="1"/>
</dbReference>
<evidence type="ECO:0000256" key="4">
    <source>
        <dbReference type="ARBA" id="ARBA00022801"/>
    </source>
</evidence>
<sequence length="931" mass="104994">MQIKHIVTSVLLILFLSSWDSKDKLVMNIAGDWTVQLDSADIGLKKGWQNRSFIQPMKLPGTTDDAGLGVANKLKPSLEKLQMSHLTRKNSYVGAAWYSREITIPKNWKGKELLLKLERVIWKTNVWIDGKQVETEQNSLIAPHYFDLSKYLIAGKTHRITIRVDNRKLFDISVDNMAHAYTNHTQIIWNGVIGKMEIEAFDVVRIASVQVKSDINAKKAKLAFALNNNTRKAAKGVLIVTAVNKKNKIAIETLEKKIQINAGQSVVEVDYDMGKDVKLWSEFSPELYELKAELKVGKNNSQISVDFGMRNFSKKGSVLTINGQPVFLRGTLECDIFPLTGYTPMDKEGWQKVFGTAKNWGLNHLRFHSWCPPKAAFEVADEMGFYLQVELPVWTLKIGEDQKTTDFLYAEAQRMIDEYGNHPSFCMWSMGNELQGDMTVLTKLMNSLKAKDERHLYTTTSFTFEKGHGDWPEPEDDFFITQWTKKGWVRGQGVFNSESPTFNKDYVASVEGMTVPLITHEIGQYAVYPKIDEISKYTGVLEPINFKSVKEDLERKGLIHKAADFTKASGKLAVILYKEEIERALKTAGISGFQLLDLHDFPGQGTALVGLLDAFWDSKGLISADEFRSFSAPVVPLMRFAKATYTNNEFFTASLDVSNYSDSSLNNQEIEWSISDDDSVIASGSTKAAISIGYNHKILDLNESLLKITKASKLTIKVNLKGTNYTNKWNIWVYPQKQSIDYGKVVYTRNLDEAIKLLNAGKKVLLNPDWKKIKGIEGKFVPVFWSPIHFPKQAGTMGILCNPIHKVFADFPTDMNTDWQWWDLNVNSTTLIVDSIDGGSPLVEMVDNFANNRRLASLFEGSIGSGKLVLASFDLANDLEKRPVAKQMLVSILNYMNSSSFNPDTIKNPDALKLILKKEKEKTAEKPTSIY</sequence>
<evidence type="ECO:0000259" key="8">
    <source>
        <dbReference type="Pfam" id="PF02837"/>
    </source>
</evidence>
<dbReference type="SUPFAM" id="SSF51445">
    <property type="entry name" value="(Trans)glycosidases"/>
    <property type="match status" value="1"/>
</dbReference>
<dbReference type="InterPro" id="IPR006104">
    <property type="entry name" value="Glyco_hydro_2_N"/>
</dbReference>
<dbReference type="RefSeq" id="WP_373406781.1">
    <property type="nucleotide sequence ID" value="NZ_JBCFQL010000010.1"/>
</dbReference>
<accession>A0ABV4TEM3</accession>
<feature type="domain" description="Glycosyl hydrolases family 2 sugar binding" evidence="8">
    <location>
        <begin position="29"/>
        <end position="164"/>
    </location>
</feature>
<gene>
    <name evidence="9" type="ORF">AAGV28_10590</name>
</gene>
<dbReference type="SUPFAM" id="SSF49785">
    <property type="entry name" value="Galactose-binding domain-like"/>
    <property type="match status" value="1"/>
</dbReference>
<evidence type="ECO:0000256" key="2">
    <source>
        <dbReference type="ARBA" id="ARBA00007401"/>
    </source>
</evidence>
<dbReference type="EC" id="3.2.1.23" evidence="3"/>
<dbReference type="InterPro" id="IPR006103">
    <property type="entry name" value="Glyco_hydro_2_cat"/>
</dbReference>
<feature type="domain" description="Glycoside hydrolase family 2 immunoglobulin-like beta-sandwich" evidence="6">
    <location>
        <begin position="204"/>
        <end position="310"/>
    </location>
</feature>
<dbReference type="Gene3D" id="2.60.40.10">
    <property type="entry name" value="Immunoglobulins"/>
    <property type="match status" value="1"/>
</dbReference>
<dbReference type="PANTHER" id="PTHR46323:SF2">
    <property type="entry name" value="BETA-GALACTOSIDASE"/>
    <property type="match status" value="1"/>
</dbReference>
<dbReference type="Pfam" id="PF02836">
    <property type="entry name" value="Glyco_hydro_2_C"/>
    <property type="match status" value="1"/>
</dbReference>
<comment type="caution">
    <text evidence="9">The sequence shown here is derived from an EMBL/GenBank/DDBJ whole genome shotgun (WGS) entry which is preliminary data.</text>
</comment>
<dbReference type="InterPro" id="IPR013783">
    <property type="entry name" value="Ig-like_fold"/>
</dbReference>
<dbReference type="InterPro" id="IPR050347">
    <property type="entry name" value="Bact_Beta-galactosidase"/>
</dbReference>
<dbReference type="InterPro" id="IPR008979">
    <property type="entry name" value="Galactose-bd-like_sf"/>
</dbReference>
<comment type="similarity">
    <text evidence="2">Belongs to the glycosyl hydrolase 2 family.</text>
</comment>
<dbReference type="Pfam" id="PF00703">
    <property type="entry name" value="Glyco_hydro_2"/>
    <property type="match status" value="1"/>
</dbReference>
<proteinExistence type="inferred from homology"/>
<keyword evidence="10" id="KW-1185">Reference proteome</keyword>
<keyword evidence="4" id="KW-0378">Hydrolase</keyword>
<evidence type="ECO:0000256" key="5">
    <source>
        <dbReference type="ARBA" id="ARBA00023295"/>
    </source>
</evidence>
<evidence type="ECO:0000256" key="3">
    <source>
        <dbReference type="ARBA" id="ARBA00012756"/>
    </source>
</evidence>
<dbReference type="InterPro" id="IPR017853">
    <property type="entry name" value="GH"/>
</dbReference>